<dbReference type="Pfam" id="PF24883">
    <property type="entry name" value="NPHP3_N"/>
    <property type="match status" value="1"/>
</dbReference>
<dbReference type="Proteomes" id="UP000663853">
    <property type="component" value="Unassembled WGS sequence"/>
</dbReference>
<dbReference type="EMBL" id="CAJMXA010002085">
    <property type="protein sequence ID" value="CAE6475389.1"/>
    <property type="molecule type" value="Genomic_DNA"/>
</dbReference>
<reference evidence="3" key="1">
    <citation type="submission" date="2021-01" db="EMBL/GenBank/DDBJ databases">
        <authorList>
            <person name="Kaushik A."/>
        </authorList>
    </citation>
    <scope>NUCLEOTIDE SEQUENCE</scope>
    <source>
        <strain evidence="3">AG6-10EEA</strain>
    </source>
</reference>
<dbReference type="Gene3D" id="3.40.50.300">
    <property type="entry name" value="P-loop containing nucleotide triphosphate hydrolases"/>
    <property type="match status" value="1"/>
</dbReference>
<dbReference type="PROSITE" id="PS50837">
    <property type="entry name" value="NACHT"/>
    <property type="match status" value="1"/>
</dbReference>
<sequence>MNILEGAGTVLKRVKGDGKRFKAAFKGSFKKSDLPINIEGTDQTGENVVLDQAGGNKAVEESVPDQTFSVVSSATLAEWKSLNTFARVVGPEFGPIKEMAELFMECEYGIQLTGEAMTEYDALRVLFEGLFENLQTNFGVGCPLTMTGGIESLCRSILVELEHLKKLQDRSMGERPVVATDQAGLILVCYRRIEGHLQRLLLNSNPPLWRFMQEHSSSGHASAGILRLSPSLSACHNSAEAGLMRRGCTPGTRTDVLANILGWARADGGGGVYWLNGMAGTGKTTIAYSVCNELDTLHKLGASFFCSRLREKCRDVNLIIPSIAYQLAQFSLPFQAVLSAALKEDPEVHHKVLHIQFDEMIVKPLLEVEQTLPENLVIVIDALDECENKESIRHMLDLLLSKAATLPIRFIVSSRPEPEIRDKMDERAKSGLVLHELDKGKVQADIETYLRVELAPLRLEEAQISELVAKAGVLFIYAATTVWYIGYDNFQSDPLDRLYDVLDMSRAPGTSKNEKIDQLYWTILEAALGKRELRASERENMQQVLHAVICAREPLTVRGLSELLGINKVERVRVALRPF</sequence>
<keyword evidence="1" id="KW-0677">Repeat</keyword>
<dbReference type="InterPro" id="IPR056884">
    <property type="entry name" value="NPHP3-like_N"/>
</dbReference>
<evidence type="ECO:0000313" key="4">
    <source>
        <dbReference type="Proteomes" id="UP000663853"/>
    </source>
</evidence>
<comment type="caution">
    <text evidence="3">The sequence shown here is derived from an EMBL/GenBank/DDBJ whole genome shotgun (WGS) entry which is preliminary data.</text>
</comment>
<evidence type="ECO:0000313" key="3">
    <source>
        <dbReference type="EMBL" id="CAE6475389.1"/>
    </source>
</evidence>
<dbReference type="InterPro" id="IPR027417">
    <property type="entry name" value="P-loop_NTPase"/>
</dbReference>
<accession>A0A8H3H1B7</accession>
<dbReference type="PANTHER" id="PTHR10039">
    <property type="entry name" value="AMELOGENIN"/>
    <property type="match status" value="1"/>
</dbReference>
<evidence type="ECO:0000256" key="1">
    <source>
        <dbReference type="ARBA" id="ARBA00022737"/>
    </source>
</evidence>
<gene>
    <name evidence="3" type="ORF">RDB_LOCUS80574</name>
</gene>
<proteinExistence type="predicted"/>
<name>A0A8H3H1B7_9AGAM</name>
<protein>
    <recommendedName>
        <fullName evidence="2">NACHT domain-containing protein</fullName>
    </recommendedName>
</protein>
<dbReference type="AlphaFoldDB" id="A0A8H3H1B7"/>
<feature type="domain" description="NACHT" evidence="2">
    <location>
        <begin position="271"/>
        <end position="416"/>
    </location>
</feature>
<dbReference type="SUPFAM" id="SSF52540">
    <property type="entry name" value="P-loop containing nucleoside triphosphate hydrolases"/>
    <property type="match status" value="1"/>
</dbReference>
<dbReference type="InterPro" id="IPR007111">
    <property type="entry name" value="NACHT_NTPase"/>
</dbReference>
<evidence type="ECO:0000259" key="2">
    <source>
        <dbReference type="PROSITE" id="PS50837"/>
    </source>
</evidence>
<organism evidence="3 4">
    <name type="scientific">Rhizoctonia solani</name>
    <dbReference type="NCBI Taxonomy" id="456999"/>
    <lineage>
        <taxon>Eukaryota</taxon>
        <taxon>Fungi</taxon>
        <taxon>Dikarya</taxon>
        <taxon>Basidiomycota</taxon>
        <taxon>Agaricomycotina</taxon>
        <taxon>Agaricomycetes</taxon>
        <taxon>Cantharellales</taxon>
        <taxon>Ceratobasidiaceae</taxon>
        <taxon>Rhizoctonia</taxon>
    </lineage>
</organism>